<protein>
    <submittedName>
        <fullName evidence="1">Uncharacterized protein</fullName>
    </submittedName>
</protein>
<evidence type="ECO:0000313" key="1">
    <source>
        <dbReference type="EMBL" id="MPC33293.1"/>
    </source>
</evidence>
<name>A0A5B7EJQ8_PORTR</name>
<sequence>MLIPHSKRRVDSRDVSDDQAAGVMMHRNSWSQMCSFPSNSIISVSGDHIFKAYSVTSRRK</sequence>
<dbReference type="AlphaFoldDB" id="A0A5B7EJQ8"/>
<comment type="caution">
    <text evidence="1">The sequence shown here is derived from an EMBL/GenBank/DDBJ whole genome shotgun (WGS) entry which is preliminary data.</text>
</comment>
<proteinExistence type="predicted"/>
<gene>
    <name evidence="1" type="ORF">E2C01_026637</name>
</gene>
<organism evidence="1 2">
    <name type="scientific">Portunus trituberculatus</name>
    <name type="common">Swimming crab</name>
    <name type="synonym">Neptunus trituberculatus</name>
    <dbReference type="NCBI Taxonomy" id="210409"/>
    <lineage>
        <taxon>Eukaryota</taxon>
        <taxon>Metazoa</taxon>
        <taxon>Ecdysozoa</taxon>
        <taxon>Arthropoda</taxon>
        <taxon>Crustacea</taxon>
        <taxon>Multicrustacea</taxon>
        <taxon>Malacostraca</taxon>
        <taxon>Eumalacostraca</taxon>
        <taxon>Eucarida</taxon>
        <taxon>Decapoda</taxon>
        <taxon>Pleocyemata</taxon>
        <taxon>Brachyura</taxon>
        <taxon>Eubrachyura</taxon>
        <taxon>Portunoidea</taxon>
        <taxon>Portunidae</taxon>
        <taxon>Portuninae</taxon>
        <taxon>Portunus</taxon>
    </lineage>
</organism>
<reference evidence="1 2" key="1">
    <citation type="submission" date="2019-05" db="EMBL/GenBank/DDBJ databases">
        <title>Another draft genome of Portunus trituberculatus and its Hox gene families provides insights of decapod evolution.</title>
        <authorList>
            <person name="Jeong J.-H."/>
            <person name="Song I."/>
            <person name="Kim S."/>
            <person name="Choi T."/>
            <person name="Kim D."/>
            <person name="Ryu S."/>
            <person name="Kim W."/>
        </authorList>
    </citation>
    <scope>NUCLEOTIDE SEQUENCE [LARGE SCALE GENOMIC DNA]</scope>
    <source>
        <tissue evidence="1">Muscle</tissue>
    </source>
</reference>
<keyword evidence="2" id="KW-1185">Reference proteome</keyword>
<evidence type="ECO:0000313" key="2">
    <source>
        <dbReference type="Proteomes" id="UP000324222"/>
    </source>
</evidence>
<dbReference type="EMBL" id="VSRR010002799">
    <property type="protein sequence ID" value="MPC33293.1"/>
    <property type="molecule type" value="Genomic_DNA"/>
</dbReference>
<dbReference type="Proteomes" id="UP000324222">
    <property type="component" value="Unassembled WGS sequence"/>
</dbReference>
<accession>A0A5B7EJQ8</accession>